<dbReference type="PROSITE" id="PS51891">
    <property type="entry name" value="CENP_V_GFA"/>
    <property type="match status" value="1"/>
</dbReference>
<keyword evidence="3" id="KW-0862">Zinc</keyword>
<keyword evidence="4" id="KW-0456">Lyase</keyword>
<reference evidence="6 7" key="1">
    <citation type="submission" date="2018-09" db="EMBL/GenBank/DDBJ databases">
        <authorList>
            <person name="Zhu H."/>
        </authorList>
    </citation>
    <scope>NUCLEOTIDE SEQUENCE [LARGE SCALE GENOMIC DNA]</scope>
    <source>
        <strain evidence="6 7">K1S02-6</strain>
    </source>
</reference>
<dbReference type="PANTHER" id="PTHR33337">
    <property type="entry name" value="GFA DOMAIN-CONTAINING PROTEIN"/>
    <property type="match status" value="1"/>
</dbReference>
<dbReference type="Proteomes" id="UP000284021">
    <property type="component" value="Unassembled WGS sequence"/>
</dbReference>
<organism evidence="6 7">
    <name type="scientific">Pseudomonas cavernicola</name>
    <dbReference type="NCBI Taxonomy" id="2320866"/>
    <lineage>
        <taxon>Bacteria</taxon>
        <taxon>Pseudomonadati</taxon>
        <taxon>Pseudomonadota</taxon>
        <taxon>Gammaproteobacteria</taxon>
        <taxon>Pseudomonadales</taxon>
        <taxon>Pseudomonadaceae</taxon>
        <taxon>Pseudomonas</taxon>
    </lineage>
</organism>
<evidence type="ECO:0000256" key="2">
    <source>
        <dbReference type="ARBA" id="ARBA00022723"/>
    </source>
</evidence>
<accession>A0A418XB08</accession>
<dbReference type="PANTHER" id="PTHR33337:SF40">
    <property type="entry name" value="CENP-V_GFA DOMAIN-CONTAINING PROTEIN-RELATED"/>
    <property type="match status" value="1"/>
</dbReference>
<sequence>MYQGSCLCSAVRFEIAGELEPIQICHCSLCRKAQGVPFVTNIPVSTEAFRLLSGADALKAFSSSPGKQRVFCSHCGSPIYSQNQHTPGVLRIRAGTLEGELKTRPMAHFYIDSKANWWELSDDLPKYAQGYLAKT</sequence>
<comment type="similarity">
    <text evidence="1">Belongs to the Gfa family.</text>
</comment>
<dbReference type="OrthoDB" id="7765631at2"/>
<evidence type="ECO:0000256" key="3">
    <source>
        <dbReference type="ARBA" id="ARBA00022833"/>
    </source>
</evidence>
<dbReference type="GO" id="GO:0016846">
    <property type="term" value="F:carbon-sulfur lyase activity"/>
    <property type="evidence" value="ECO:0007669"/>
    <property type="project" value="InterPro"/>
</dbReference>
<evidence type="ECO:0000313" key="6">
    <source>
        <dbReference type="EMBL" id="RJG09692.1"/>
    </source>
</evidence>
<dbReference type="GO" id="GO:0046872">
    <property type="term" value="F:metal ion binding"/>
    <property type="evidence" value="ECO:0007669"/>
    <property type="project" value="UniProtKB-KW"/>
</dbReference>
<name>A0A418XB08_9PSED</name>
<proteinExistence type="inferred from homology"/>
<evidence type="ECO:0000256" key="1">
    <source>
        <dbReference type="ARBA" id="ARBA00005495"/>
    </source>
</evidence>
<dbReference type="EMBL" id="QYUR01000006">
    <property type="protein sequence ID" value="RJG09692.1"/>
    <property type="molecule type" value="Genomic_DNA"/>
</dbReference>
<keyword evidence="2" id="KW-0479">Metal-binding</keyword>
<dbReference type="InterPro" id="IPR006913">
    <property type="entry name" value="CENP-V/GFA"/>
</dbReference>
<dbReference type="SUPFAM" id="SSF51316">
    <property type="entry name" value="Mss4-like"/>
    <property type="match status" value="1"/>
</dbReference>
<feature type="domain" description="CENP-V/GFA" evidence="5">
    <location>
        <begin position="2"/>
        <end position="119"/>
    </location>
</feature>
<dbReference type="Pfam" id="PF04828">
    <property type="entry name" value="GFA"/>
    <property type="match status" value="1"/>
</dbReference>
<dbReference type="RefSeq" id="WP_119955385.1">
    <property type="nucleotide sequence ID" value="NZ_QYUR01000006.1"/>
</dbReference>
<comment type="caution">
    <text evidence="6">The sequence shown here is derived from an EMBL/GenBank/DDBJ whole genome shotgun (WGS) entry which is preliminary data.</text>
</comment>
<protein>
    <submittedName>
        <fullName evidence="6">GFA family protein</fullName>
    </submittedName>
</protein>
<keyword evidence="7" id="KW-1185">Reference proteome</keyword>
<evidence type="ECO:0000259" key="5">
    <source>
        <dbReference type="PROSITE" id="PS51891"/>
    </source>
</evidence>
<dbReference type="InterPro" id="IPR011057">
    <property type="entry name" value="Mss4-like_sf"/>
</dbReference>
<evidence type="ECO:0000256" key="4">
    <source>
        <dbReference type="ARBA" id="ARBA00023239"/>
    </source>
</evidence>
<dbReference type="AlphaFoldDB" id="A0A418XB08"/>
<gene>
    <name evidence="6" type="ORF">D3879_16600</name>
</gene>
<dbReference type="Gene3D" id="3.90.1590.10">
    <property type="entry name" value="glutathione-dependent formaldehyde- activating enzyme (gfa)"/>
    <property type="match status" value="1"/>
</dbReference>
<evidence type="ECO:0000313" key="7">
    <source>
        <dbReference type="Proteomes" id="UP000284021"/>
    </source>
</evidence>